<name>X5MCS2_9HYPH</name>
<evidence type="ECO:0000313" key="3">
    <source>
        <dbReference type="Proteomes" id="UP000032160"/>
    </source>
</evidence>
<dbReference type="Gene3D" id="3.10.180.10">
    <property type="entry name" value="2,3-Dihydroxybiphenyl 1,2-Dioxygenase, domain 1"/>
    <property type="match status" value="1"/>
</dbReference>
<dbReference type="SUPFAM" id="SSF54593">
    <property type="entry name" value="Glyoxalase/Bleomycin resistance protein/Dihydroxybiphenyl dioxygenase"/>
    <property type="match status" value="1"/>
</dbReference>
<reference evidence="2 3" key="1">
    <citation type="journal article" date="2014" name="Front. Genet.">
        <title>Genome and metabolic network of "Candidatus Phaeomarinobacter ectocarpi" Ec32, a new candidate genus of Alphaproteobacteria frequently associated with brown algae.</title>
        <authorList>
            <person name="Dittami S.M."/>
            <person name="Barbeyron T."/>
            <person name="Boyen C."/>
            <person name="Cambefort J."/>
            <person name="Collet G."/>
            <person name="Delage L."/>
            <person name="Gobet A."/>
            <person name="Groisillier A."/>
            <person name="Leblanc C."/>
            <person name="Michel G."/>
            <person name="Scornet D."/>
            <person name="Siegel A."/>
            <person name="Tapia J.E."/>
            <person name="Tonon T."/>
        </authorList>
    </citation>
    <scope>NUCLEOTIDE SEQUENCE [LARGE SCALE GENOMIC DNA]</scope>
    <source>
        <strain evidence="2 3">Ec32</strain>
    </source>
</reference>
<dbReference type="KEGG" id="pect:BN1012_Phect1273"/>
<organism evidence="2 3">
    <name type="scientific">Candidatus Phaeomarinibacter ectocarpi</name>
    <dbReference type="NCBI Taxonomy" id="1458461"/>
    <lineage>
        <taxon>Bacteria</taxon>
        <taxon>Pseudomonadati</taxon>
        <taxon>Pseudomonadota</taxon>
        <taxon>Alphaproteobacteria</taxon>
        <taxon>Hyphomicrobiales</taxon>
        <taxon>Parvibaculaceae</taxon>
        <taxon>Candidatus Phaeomarinibacter</taxon>
    </lineage>
</organism>
<dbReference type="PATRIC" id="fig|1458461.3.peg.1272"/>
<dbReference type="CDD" id="cd07262">
    <property type="entry name" value="VOC_like"/>
    <property type="match status" value="1"/>
</dbReference>
<keyword evidence="2" id="KW-0456">Lyase</keyword>
<dbReference type="PANTHER" id="PTHR35006">
    <property type="entry name" value="GLYOXALASE FAMILY PROTEIN (AFU_ORTHOLOGUE AFUA_5G14830)"/>
    <property type="match status" value="1"/>
</dbReference>
<dbReference type="PROSITE" id="PS51819">
    <property type="entry name" value="VOC"/>
    <property type="match status" value="1"/>
</dbReference>
<protein>
    <submittedName>
        <fullName evidence="2">Lactoylglutathione lyase and related lyases</fullName>
    </submittedName>
</protein>
<dbReference type="InterPro" id="IPR029068">
    <property type="entry name" value="Glyas_Bleomycin-R_OHBP_Dase"/>
</dbReference>
<dbReference type="Pfam" id="PF00903">
    <property type="entry name" value="Glyoxalase"/>
    <property type="match status" value="1"/>
</dbReference>
<evidence type="ECO:0000313" key="2">
    <source>
        <dbReference type="EMBL" id="CDO59487.1"/>
    </source>
</evidence>
<feature type="domain" description="VOC" evidence="1">
    <location>
        <begin position="1"/>
        <end position="127"/>
    </location>
</feature>
<dbReference type="EMBL" id="HG966617">
    <property type="protein sequence ID" value="CDO59487.1"/>
    <property type="molecule type" value="Genomic_DNA"/>
</dbReference>
<dbReference type="GO" id="GO:0016829">
    <property type="term" value="F:lyase activity"/>
    <property type="evidence" value="ECO:0007669"/>
    <property type="project" value="UniProtKB-KW"/>
</dbReference>
<dbReference type="OrthoDB" id="9807407at2"/>
<dbReference type="HOGENOM" id="CLU_046006_6_1_5"/>
<dbReference type="PANTHER" id="PTHR35006:SF2">
    <property type="entry name" value="GLYOXALASE FAMILY PROTEIN (AFU_ORTHOLOGUE AFUA_5G14830)"/>
    <property type="match status" value="1"/>
</dbReference>
<dbReference type="InterPro" id="IPR004360">
    <property type="entry name" value="Glyas_Fos-R_dOase_dom"/>
</dbReference>
<proteinExistence type="predicted"/>
<dbReference type="RefSeq" id="WP_043950126.1">
    <property type="nucleotide sequence ID" value="NZ_HG966617.1"/>
</dbReference>
<sequence length="130" mass="14231">MLDHVGIAVSDYDASIRFYSAALRPLGYRLVLDYRDEGPYAGFSDDLHTTDAQGADFWLYGNRVVQPDLHLCFRAQDREAVDAFHAAALSAGGSDNGTPGLRPDYHASYYAAFVHDLDGHNIEAVCHAPA</sequence>
<gene>
    <name evidence="2" type="ORF">BN1012_Phect1273</name>
</gene>
<keyword evidence="3" id="KW-1185">Reference proteome</keyword>
<dbReference type="STRING" id="1458461.BN1012_Phect1273"/>
<dbReference type="Proteomes" id="UP000032160">
    <property type="component" value="Chromosome I"/>
</dbReference>
<accession>X5MCS2</accession>
<dbReference type="AlphaFoldDB" id="X5MCS2"/>
<dbReference type="InterPro" id="IPR037523">
    <property type="entry name" value="VOC_core"/>
</dbReference>
<evidence type="ECO:0000259" key="1">
    <source>
        <dbReference type="PROSITE" id="PS51819"/>
    </source>
</evidence>